<organism evidence="2 3">
    <name type="scientific">Pseudoneurospora amorphoporcata</name>
    <dbReference type="NCBI Taxonomy" id="241081"/>
    <lineage>
        <taxon>Eukaryota</taxon>
        <taxon>Fungi</taxon>
        <taxon>Dikarya</taxon>
        <taxon>Ascomycota</taxon>
        <taxon>Pezizomycotina</taxon>
        <taxon>Sordariomycetes</taxon>
        <taxon>Sordariomycetidae</taxon>
        <taxon>Sordariales</taxon>
        <taxon>Sordariaceae</taxon>
        <taxon>Pseudoneurospora</taxon>
    </lineage>
</organism>
<sequence length="527" mass="57570">MDDLASHTSTPRPSHQSGDDDGNNTDARLSPTQPLSPSVDGYNGDVPTASNTDDHIESCQIDLLSQAAQAAWADRGLARHILDLRADLHFDTEKRIALITLRSQCLLKNVQSGPVPLYLFIYPESIRSVEFAYSSSPTAPTTEQSGATSGLKKFIHLRFILSQPPAFVAPKNQPLEPKGPASTAVVDALHSLATVKDLSIYLDLLPVLPEVRAQVALLPSIFSHANVRNRLTTDKKHTSLDRLYKGAGGQAINPGTTAYEPIHHEVQEAQPSSPTHATSGELQDAAQTSTPTQTRKRTASSSGFLPPYLDRADERVIAGPSSHRFEWTWETAPQSQESTQPLTPSDGNGKRPRFVTRPGLDLPTLPPLPTVMDFLEALTDSSKFTSIKEQFLLRDAALQKLAKHLLARNAAFEARVEHCSKLEDWTRVEVGEQVGGEVALRDKITEDMKEEFYEGVTHEVLRKMAVVLVEAVDKSGWLVPGSTACGNLLSRSVVPGENALQAAVADVQKRYGAEMSVEEMARVMDRL</sequence>
<keyword evidence="3" id="KW-1185">Reference proteome</keyword>
<feature type="compositionally biased region" description="Polar residues" evidence="1">
    <location>
        <begin position="269"/>
        <end position="303"/>
    </location>
</feature>
<reference evidence="2" key="1">
    <citation type="journal article" date="2023" name="Mol. Phylogenet. Evol.">
        <title>Genome-scale phylogeny and comparative genomics of the fungal order Sordariales.</title>
        <authorList>
            <person name="Hensen N."/>
            <person name="Bonometti L."/>
            <person name="Westerberg I."/>
            <person name="Brannstrom I.O."/>
            <person name="Guillou S."/>
            <person name="Cros-Aarteil S."/>
            <person name="Calhoun S."/>
            <person name="Haridas S."/>
            <person name="Kuo A."/>
            <person name="Mondo S."/>
            <person name="Pangilinan J."/>
            <person name="Riley R."/>
            <person name="LaButti K."/>
            <person name="Andreopoulos B."/>
            <person name="Lipzen A."/>
            <person name="Chen C."/>
            <person name="Yan M."/>
            <person name="Daum C."/>
            <person name="Ng V."/>
            <person name="Clum A."/>
            <person name="Steindorff A."/>
            <person name="Ohm R.A."/>
            <person name="Martin F."/>
            <person name="Silar P."/>
            <person name="Natvig D.O."/>
            <person name="Lalanne C."/>
            <person name="Gautier V."/>
            <person name="Ament-Velasquez S.L."/>
            <person name="Kruys A."/>
            <person name="Hutchinson M.I."/>
            <person name="Powell A.J."/>
            <person name="Barry K."/>
            <person name="Miller A.N."/>
            <person name="Grigoriev I.V."/>
            <person name="Debuchy R."/>
            <person name="Gladieux P."/>
            <person name="Hiltunen Thoren M."/>
            <person name="Johannesson H."/>
        </authorList>
    </citation>
    <scope>NUCLEOTIDE SEQUENCE</scope>
    <source>
        <strain evidence="2">CBS 626.80</strain>
    </source>
</reference>
<dbReference type="AlphaFoldDB" id="A0AAN6NKE8"/>
<dbReference type="Proteomes" id="UP001303222">
    <property type="component" value="Unassembled WGS sequence"/>
</dbReference>
<feature type="compositionally biased region" description="Polar residues" evidence="1">
    <location>
        <begin position="331"/>
        <end position="346"/>
    </location>
</feature>
<evidence type="ECO:0000256" key="1">
    <source>
        <dbReference type="SAM" id="MobiDB-lite"/>
    </source>
</evidence>
<accession>A0AAN6NKE8</accession>
<evidence type="ECO:0000313" key="3">
    <source>
        <dbReference type="Proteomes" id="UP001303222"/>
    </source>
</evidence>
<feature type="region of interest" description="Disordered" evidence="1">
    <location>
        <begin position="267"/>
        <end position="307"/>
    </location>
</feature>
<proteinExistence type="predicted"/>
<comment type="caution">
    <text evidence="2">The sequence shown here is derived from an EMBL/GenBank/DDBJ whole genome shotgun (WGS) entry which is preliminary data.</text>
</comment>
<evidence type="ECO:0000313" key="2">
    <source>
        <dbReference type="EMBL" id="KAK3946724.1"/>
    </source>
</evidence>
<dbReference type="EMBL" id="MU859550">
    <property type="protein sequence ID" value="KAK3946724.1"/>
    <property type="molecule type" value="Genomic_DNA"/>
</dbReference>
<feature type="compositionally biased region" description="Polar residues" evidence="1">
    <location>
        <begin position="1"/>
        <end position="16"/>
    </location>
</feature>
<reference evidence="2" key="2">
    <citation type="submission" date="2023-06" db="EMBL/GenBank/DDBJ databases">
        <authorList>
            <consortium name="Lawrence Berkeley National Laboratory"/>
            <person name="Mondo S.J."/>
            <person name="Hensen N."/>
            <person name="Bonometti L."/>
            <person name="Westerberg I."/>
            <person name="Brannstrom I.O."/>
            <person name="Guillou S."/>
            <person name="Cros-Aarteil S."/>
            <person name="Calhoun S."/>
            <person name="Haridas S."/>
            <person name="Kuo A."/>
            <person name="Pangilinan J."/>
            <person name="Riley R."/>
            <person name="Labutti K."/>
            <person name="Andreopoulos B."/>
            <person name="Lipzen A."/>
            <person name="Chen C."/>
            <person name="Yanf M."/>
            <person name="Daum C."/>
            <person name="Ng V."/>
            <person name="Clum A."/>
            <person name="Steindorff A."/>
            <person name="Ohm R."/>
            <person name="Martin F."/>
            <person name="Silar P."/>
            <person name="Natvig D."/>
            <person name="Lalanne C."/>
            <person name="Gautier V."/>
            <person name="Ament-Velasquez S.L."/>
            <person name="Kruys A."/>
            <person name="Hutchinson M.I."/>
            <person name="Powell A.J."/>
            <person name="Barry K."/>
            <person name="Miller A.N."/>
            <person name="Grigoriev I.V."/>
            <person name="Debuchy R."/>
            <person name="Gladieux P."/>
            <person name="Thoren M.H."/>
            <person name="Johannesson H."/>
        </authorList>
    </citation>
    <scope>NUCLEOTIDE SEQUENCE</scope>
    <source>
        <strain evidence="2">CBS 626.80</strain>
    </source>
</reference>
<gene>
    <name evidence="2" type="ORF">QBC32DRAFT_388355</name>
</gene>
<feature type="region of interest" description="Disordered" evidence="1">
    <location>
        <begin position="1"/>
        <end position="53"/>
    </location>
</feature>
<feature type="compositionally biased region" description="Polar residues" evidence="1">
    <location>
        <begin position="24"/>
        <end position="36"/>
    </location>
</feature>
<feature type="region of interest" description="Disordered" evidence="1">
    <location>
        <begin position="330"/>
        <end position="351"/>
    </location>
</feature>
<protein>
    <submittedName>
        <fullName evidence="2">Uncharacterized protein</fullName>
    </submittedName>
</protein>
<name>A0AAN6NKE8_9PEZI</name>